<evidence type="ECO:0000256" key="6">
    <source>
        <dbReference type="ARBA" id="ARBA00023136"/>
    </source>
</evidence>
<sequence>MQNLVNDNPHKRNYTFIDDIRCLAMMSIVADHSFGMGDYIFKSYGAGFWAYAVNIQVAKFGTITFFLMAGFLLGDKFAEYTPGQYLGRRFKSTFKPWIIWSLVFLVAIMVKNAIMSLRIYHDPYNFGTDLLHTLKVVYLDSNYWFIINFLICIGILLMFKRQLYSWKLGAVLLACTLFYSVNIYFEWIYPIHTTAIFGFVFFLWLGAQLHKHWEALEREIRSTPYLIFVLLYLLTLTLALAESRYLFDRTSQDPFNTLRVTNILYSLASFALLVKIGNFNLTGYFKPRETTYGIYLIHYIMVFNLLPEILIHLNLENPGDMPALSLAVYQYSRFLVVYLVTLFLVKGINRTRFRWIIGNNTAIAKK</sequence>
<evidence type="ECO:0000259" key="8">
    <source>
        <dbReference type="Pfam" id="PF01757"/>
    </source>
</evidence>
<proteinExistence type="inferred from homology"/>
<evidence type="ECO:0000313" key="10">
    <source>
        <dbReference type="Proteomes" id="UP000505355"/>
    </source>
</evidence>
<evidence type="ECO:0000313" key="9">
    <source>
        <dbReference type="EMBL" id="QKJ31427.1"/>
    </source>
</evidence>
<dbReference type="EMBL" id="CP054139">
    <property type="protein sequence ID" value="QKJ31427.1"/>
    <property type="molecule type" value="Genomic_DNA"/>
</dbReference>
<evidence type="ECO:0000256" key="2">
    <source>
        <dbReference type="ARBA" id="ARBA00007400"/>
    </source>
</evidence>
<keyword evidence="5 7" id="KW-1133">Transmembrane helix</keyword>
<dbReference type="PANTHER" id="PTHR40074:SF2">
    <property type="entry name" value="O-ACETYLTRANSFERASE WECH"/>
    <property type="match status" value="1"/>
</dbReference>
<evidence type="ECO:0000256" key="7">
    <source>
        <dbReference type="SAM" id="Phobius"/>
    </source>
</evidence>
<keyword evidence="6 7" id="KW-0472">Membrane</keyword>
<dbReference type="GO" id="GO:0009246">
    <property type="term" value="P:enterobacterial common antigen biosynthetic process"/>
    <property type="evidence" value="ECO:0007669"/>
    <property type="project" value="TreeGrafter"/>
</dbReference>
<dbReference type="InterPro" id="IPR002656">
    <property type="entry name" value="Acyl_transf_3_dom"/>
</dbReference>
<keyword evidence="4 7" id="KW-0812">Transmembrane</keyword>
<dbReference type="RefSeq" id="WP_173416087.1">
    <property type="nucleotide sequence ID" value="NZ_CP054139.1"/>
</dbReference>
<protein>
    <submittedName>
        <fullName evidence="9">Acyltransferase</fullName>
    </submittedName>
</protein>
<accession>A0A7D4Q4Z2</accession>
<feature type="transmembrane region" description="Helical" evidence="7">
    <location>
        <begin position="225"/>
        <end position="243"/>
    </location>
</feature>
<keyword evidence="9" id="KW-0808">Transferase</keyword>
<organism evidence="9 10">
    <name type="scientific">Mucilaginibacter mali</name>
    <dbReference type="NCBI Taxonomy" id="2740462"/>
    <lineage>
        <taxon>Bacteria</taxon>
        <taxon>Pseudomonadati</taxon>
        <taxon>Bacteroidota</taxon>
        <taxon>Sphingobacteriia</taxon>
        <taxon>Sphingobacteriales</taxon>
        <taxon>Sphingobacteriaceae</taxon>
        <taxon>Mucilaginibacter</taxon>
    </lineage>
</organism>
<feature type="transmembrane region" description="Helical" evidence="7">
    <location>
        <begin position="164"/>
        <end position="181"/>
    </location>
</feature>
<evidence type="ECO:0000256" key="4">
    <source>
        <dbReference type="ARBA" id="ARBA00022692"/>
    </source>
</evidence>
<feature type="domain" description="Acyltransferase 3" evidence="8">
    <location>
        <begin position="16"/>
        <end position="305"/>
    </location>
</feature>
<gene>
    <name evidence="9" type="ORF">HQ865_17195</name>
</gene>
<dbReference type="Pfam" id="PF01757">
    <property type="entry name" value="Acyl_transf_3"/>
    <property type="match status" value="1"/>
</dbReference>
<keyword evidence="9" id="KW-0012">Acyltransferase</keyword>
<feature type="transmembrane region" description="Helical" evidence="7">
    <location>
        <begin position="48"/>
        <end position="73"/>
    </location>
</feature>
<keyword evidence="3" id="KW-1003">Cell membrane</keyword>
<comment type="subcellular location">
    <subcellularLocation>
        <location evidence="1">Cell membrane</location>
        <topology evidence="1">Multi-pass membrane protein</topology>
    </subcellularLocation>
</comment>
<evidence type="ECO:0000256" key="1">
    <source>
        <dbReference type="ARBA" id="ARBA00004651"/>
    </source>
</evidence>
<feature type="transmembrane region" description="Helical" evidence="7">
    <location>
        <begin position="141"/>
        <end position="159"/>
    </location>
</feature>
<feature type="transmembrane region" description="Helical" evidence="7">
    <location>
        <begin position="263"/>
        <end position="281"/>
    </location>
</feature>
<dbReference type="GO" id="GO:0016413">
    <property type="term" value="F:O-acetyltransferase activity"/>
    <property type="evidence" value="ECO:0007669"/>
    <property type="project" value="TreeGrafter"/>
</dbReference>
<comment type="similarity">
    <text evidence="2">Belongs to the acyltransferase 3 family.</text>
</comment>
<dbReference type="GO" id="GO:0005886">
    <property type="term" value="C:plasma membrane"/>
    <property type="evidence" value="ECO:0007669"/>
    <property type="project" value="UniProtKB-SubCell"/>
</dbReference>
<dbReference type="AlphaFoldDB" id="A0A7D4Q4Z2"/>
<feature type="transmembrane region" description="Helical" evidence="7">
    <location>
        <begin position="327"/>
        <end position="345"/>
    </location>
</feature>
<feature type="transmembrane region" description="Helical" evidence="7">
    <location>
        <begin position="94"/>
        <end position="121"/>
    </location>
</feature>
<dbReference type="KEGG" id="mmab:HQ865_17195"/>
<feature type="transmembrane region" description="Helical" evidence="7">
    <location>
        <begin position="187"/>
        <end position="205"/>
    </location>
</feature>
<evidence type="ECO:0000256" key="5">
    <source>
        <dbReference type="ARBA" id="ARBA00022989"/>
    </source>
</evidence>
<feature type="transmembrane region" description="Helical" evidence="7">
    <location>
        <begin position="293"/>
        <end position="315"/>
    </location>
</feature>
<dbReference type="Proteomes" id="UP000505355">
    <property type="component" value="Chromosome"/>
</dbReference>
<name>A0A7D4Q4Z2_9SPHI</name>
<keyword evidence="10" id="KW-1185">Reference proteome</keyword>
<dbReference type="PANTHER" id="PTHR40074">
    <property type="entry name" value="O-ACETYLTRANSFERASE WECH"/>
    <property type="match status" value="1"/>
</dbReference>
<reference evidence="9 10" key="1">
    <citation type="submission" date="2020-05" db="EMBL/GenBank/DDBJ databases">
        <title>Mucilaginibacter mali sp. nov.</title>
        <authorList>
            <person name="Kim H.S."/>
            <person name="Lee K.C."/>
            <person name="Suh M.K."/>
            <person name="Kim J.-S."/>
            <person name="Han K.-I."/>
            <person name="Eom M.K."/>
            <person name="Shin Y.K."/>
            <person name="Lee J.-S."/>
        </authorList>
    </citation>
    <scope>NUCLEOTIDE SEQUENCE [LARGE SCALE GENOMIC DNA]</scope>
    <source>
        <strain evidence="9 10">G2-14</strain>
    </source>
</reference>
<evidence type="ECO:0000256" key="3">
    <source>
        <dbReference type="ARBA" id="ARBA00022475"/>
    </source>
</evidence>